<dbReference type="InterPro" id="IPR015424">
    <property type="entry name" value="PyrdxlP-dep_Trfase"/>
</dbReference>
<dbReference type="InterPro" id="IPR004839">
    <property type="entry name" value="Aminotransferase_I/II_large"/>
</dbReference>
<evidence type="ECO:0000256" key="1">
    <source>
        <dbReference type="ARBA" id="ARBA00001933"/>
    </source>
</evidence>
<evidence type="ECO:0000256" key="4">
    <source>
        <dbReference type="ARBA" id="ARBA00022679"/>
    </source>
</evidence>
<comment type="caution">
    <text evidence="7">The sequence shown here is derived from an EMBL/GenBank/DDBJ whole genome shotgun (WGS) entry which is preliminary data.</text>
</comment>
<dbReference type="InterPro" id="IPR015421">
    <property type="entry name" value="PyrdxlP-dep_Trfase_major"/>
</dbReference>
<keyword evidence="5" id="KW-0663">Pyridoxal phosphate</keyword>
<evidence type="ECO:0000256" key="3">
    <source>
        <dbReference type="ARBA" id="ARBA00022576"/>
    </source>
</evidence>
<evidence type="ECO:0000259" key="6">
    <source>
        <dbReference type="Pfam" id="PF00155"/>
    </source>
</evidence>
<name>A0ABR2XDL7_9PEZI</name>
<gene>
    <name evidence="7" type="ORF">SCAR479_11396</name>
</gene>
<evidence type="ECO:0000256" key="5">
    <source>
        <dbReference type="ARBA" id="ARBA00022898"/>
    </source>
</evidence>
<dbReference type="CDD" id="cd00609">
    <property type="entry name" value="AAT_like"/>
    <property type="match status" value="1"/>
</dbReference>
<reference evidence="7 8" key="1">
    <citation type="submission" date="2024-02" db="EMBL/GenBank/DDBJ databases">
        <title>First draft genome assembly of two strains of Seiridium cardinale.</title>
        <authorList>
            <person name="Emiliani G."/>
            <person name="Scali E."/>
        </authorList>
    </citation>
    <scope>NUCLEOTIDE SEQUENCE [LARGE SCALE GENOMIC DNA]</scope>
    <source>
        <strain evidence="7 8">BM-138-000479</strain>
    </source>
</reference>
<keyword evidence="4" id="KW-0808">Transferase</keyword>
<sequence length="436" mass="48316">MISLGTARPAPQYYPWEGMTMQCFNNKLVQSNGHSTSSSMSCVKGEEEYDLDIAMNYGFSAGSPQTLRYITEHVEMVHNPPYEDWESCLTCGTTSALEIALRVFCNLGDTVLVENYTYTGTISSIHAQGLNALGVEMDKYGLSPTDLNEKLENWDLSKGPKPFVLYTIPTGQNPTGITQSIERRREIYEVAVKHDLYIFEDDPYYFLQMTEPEGFASGTAGLAADDYLAQLPPSYLSLDQCGRVLRMDSTSKILAPGLRCGWITACAQITEKFASSAEVGVLAPSGPSQVMLYKLLDQTWGHTGFVEWLSTLSHQYLVRRDTLVKACVKALPLDICRWEVPSAGMFLWISVDVTKHPAFVRNTNGNGAGDLVLDIEDGVFRRSQENGVLISKGSWFSVDHNSAQEVFFRLTFAAAPEELLNQGIEGFAKAVCSEFK</sequence>
<proteinExistence type="inferred from homology"/>
<dbReference type="PANTHER" id="PTHR42790:SF21">
    <property type="entry name" value="AROMATIC_AMINOADIPATE AMINOTRANSFERASE 1"/>
    <property type="match status" value="1"/>
</dbReference>
<feature type="domain" description="Aminotransferase class I/classII large" evidence="6">
    <location>
        <begin position="86"/>
        <end position="425"/>
    </location>
</feature>
<dbReference type="Proteomes" id="UP001465668">
    <property type="component" value="Unassembled WGS sequence"/>
</dbReference>
<dbReference type="Gene3D" id="3.40.640.10">
    <property type="entry name" value="Type I PLP-dependent aspartate aminotransferase-like (Major domain)"/>
    <property type="match status" value="1"/>
</dbReference>
<evidence type="ECO:0000313" key="8">
    <source>
        <dbReference type="Proteomes" id="UP001465668"/>
    </source>
</evidence>
<dbReference type="InterPro" id="IPR050859">
    <property type="entry name" value="Class-I_PLP-dep_aminotransf"/>
</dbReference>
<evidence type="ECO:0000256" key="2">
    <source>
        <dbReference type="ARBA" id="ARBA00007441"/>
    </source>
</evidence>
<organism evidence="7 8">
    <name type="scientific">Seiridium cardinale</name>
    <dbReference type="NCBI Taxonomy" id="138064"/>
    <lineage>
        <taxon>Eukaryota</taxon>
        <taxon>Fungi</taxon>
        <taxon>Dikarya</taxon>
        <taxon>Ascomycota</taxon>
        <taxon>Pezizomycotina</taxon>
        <taxon>Sordariomycetes</taxon>
        <taxon>Xylariomycetidae</taxon>
        <taxon>Amphisphaeriales</taxon>
        <taxon>Sporocadaceae</taxon>
        <taxon>Seiridium</taxon>
    </lineage>
</organism>
<keyword evidence="3" id="KW-0032">Aminotransferase</keyword>
<dbReference type="PANTHER" id="PTHR42790">
    <property type="entry name" value="AMINOTRANSFERASE"/>
    <property type="match status" value="1"/>
</dbReference>
<keyword evidence="8" id="KW-1185">Reference proteome</keyword>
<protein>
    <recommendedName>
        <fullName evidence="6">Aminotransferase class I/classII large domain-containing protein</fullName>
    </recommendedName>
</protein>
<dbReference type="SUPFAM" id="SSF53383">
    <property type="entry name" value="PLP-dependent transferases"/>
    <property type="match status" value="1"/>
</dbReference>
<accession>A0ABR2XDL7</accession>
<dbReference type="Pfam" id="PF00155">
    <property type="entry name" value="Aminotran_1_2"/>
    <property type="match status" value="1"/>
</dbReference>
<comment type="cofactor">
    <cofactor evidence="1">
        <name>pyridoxal 5'-phosphate</name>
        <dbReference type="ChEBI" id="CHEBI:597326"/>
    </cofactor>
</comment>
<comment type="similarity">
    <text evidence="2">Belongs to the class-I pyridoxal-phosphate-dependent aminotransferase family.</text>
</comment>
<evidence type="ECO:0000313" key="7">
    <source>
        <dbReference type="EMBL" id="KAK9771915.1"/>
    </source>
</evidence>
<dbReference type="EMBL" id="JARVKM010000068">
    <property type="protein sequence ID" value="KAK9771915.1"/>
    <property type="molecule type" value="Genomic_DNA"/>
</dbReference>